<dbReference type="InterPro" id="IPR019734">
    <property type="entry name" value="TPR_rpt"/>
</dbReference>
<dbReference type="Gene3D" id="1.25.40.10">
    <property type="entry name" value="Tetratricopeptide repeat domain"/>
    <property type="match status" value="1"/>
</dbReference>
<evidence type="ECO:0000256" key="3">
    <source>
        <dbReference type="ARBA" id="ARBA00022803"/>
    </source>
</evidence>
<dbReference type="CDD" id="cd21377">
    <property type="entry name" value="CTWD_Cns1-like"/>
    <property type="match status" value="1"/>
</dbReference>
<comment type="similarity">
    <text evidence="6">Belongs to the TTC4 family.</text>
</comment>
<dbReference type="GO" id="GO:0003735">
    <property type="term" value="F:structural constituent of ribosome"/>
    <property type="evidence" value="ECO:0007669"/>
    <property type="project" value="InterPro"/>
</dbReference>
<dbReference type="InParanoid" id="A0A2H3EU81"/>
<evidence type="ECO:0000313" key="9">
    <source>
        <dbReference type="EMBL" id="PBL02187.1"/>
    </source>
</evidence>
<dbReference type="PANTHER" id="PTHR46035">
    <property type="entry name" value="TETRATRICOPEPTIDE REPEAT PROTEIN 4"/>
    <property type="match status" value="1"/>
</dbReference>
<reference evidence="10" key="1">
    <citation type="journal article" date="2017" name="Nat. Ecol. Evol.">
        <title>Genome expansion and lineage-specific genetic innovations in the forest pathogenic fungi Armillaria.</title>
        <authorList>
            <person name="Sipos G."/>
            <person name="Prasanna A.N."/>
            <person name="Walter M.C."/>
            <person name="O'Connor E."/>
            <person name="Balint B."/>
            <person name="Krizsan K."/>
            <person name="Kiss B."/>
            <person name="Hess J."/>
            <person name="Varga T."/>
            <person name="Slot J."/>
            <person name="Riley R."/>
            <person name="Boka B."/>
            <person name="Rigling D."/>
            <person name="Barry K."/>
            <person name="Lee J."/>
            <person name="Mihaltcheva S."/>
            <person name="LaButti K."/>
            <person name="Lipzen A."/>
            <person name="Waldron R."/>
            <person name="Moloney N.M."/>
            <person name="Sperisen C."/>
            <person name="Kredics L."/>
            <person name="Vagvoelgyi C."/>
            <person name="Patrignani A."/>
            <person name="Fitzpatrick D."/>
            <person name="Nagy I."/>
            <person name="Doyle S."/>
            <person name="Anderson J.B."/>
            <person name="Grigoriev I.V."/>
            <person name="Gueldener U."/>
            <person name="Muensterkoetter M."/>
            <person name="Nagy L.G."/>
        </authorList>
    </citation>
    <scope>NUCLEOTIDE SEQUENCE [LARGE SCALE GENOMIC DNA]</scope>
    <source>
        <strain evidence="10">Ar21-2</strain>
    </source>
</reference>
<proteinExistence type="inferred from homology"/>
<dbReference type="Pfam" id="PF18972">
    <property type="entry name" value="Wheel"/>
    <property type="match status" value="1"/>
</dbReference>
<dbReference type="SUPFAM" id="SSF48452">
    <property type="entry name" value="TPR-like"/>
    <property type="match status" value="1"/>
</dbReference>
<gene>
    <name evidence="9" type="ORF">ARMGADRAFT_980649</name>
</gene>
<dbReference type="FunCoup" id="A0A2H3EU81">
    <property type="interactions" value="837"/>
</dbReference>
<keyword evidence="10" id="KW-1185">Reference proteome</keyword>
<organism evidence="9 10">
    <name type="scientific">Armillaria gallica</name>
    <name type="common">Bulbous honey fungus</name>
    <name type="synonym">Armillaria bulbosa</name>
    <dbReference type="NCBI Taxonomy" id="47427"/>
    <lineage>
        <taxon>Eukaryota</taxon>
        <taxon>Fungi</taxon>
        <taxon>Dikarya</taxon>
        <taxon>Basidiomycota</taxon>
        <taxon>Agaricomycotina</taxon>
        <taxon>Agaricomycetes</taxon>
        <taxon>Agaricomycetidae</taxon>
        <taxon>Agaricales</taxon>
        <taxon>Marasmiineae</taxon>
        <taxon>Physalacriaceae</taxon>
        <taxon>Armillaria</taxon>
    </lineage>
</organism>
<evidence type="ECO:0000256" key="7">
    <source>
        <dbReference type="PROSITE-ProRule" id="PRU00339"/>
    </source>
</evidence>
<feature type="repeat" description="TPR" evidence="7">
    <location>
        <begin position="59"/>
        <end position="92"/>
    </location>
</feature>
<dbReference type="GO" id="GO:0006412">
    <property type="term" value="P:translation"/>
    <property type="evidence" value="ECO:0007669"/>
    <property type="project" value="InterPro"/>
</dbReference>
<evidence type="ECO:0000256" key="1">
    <source>
        <dbReference type="ARBA" id="ARBA00007820"/>
    </source>
</evidence>
<dbReference type="PROSITE" id="PS00948">
    <property type="entry name" value="RIBOSOMAL_S7E"/>
    <property type="match status" value="1"/>
</dbReference>
<comment type="similarity">
    <text evidence="1">Belongs to the eukaryotic ribosomal protein eS7 family.</text>
</comment>
<dbReference type="Pfam" id="PF01251">
    <property type="entry name" value="Ribosomal_S7e"/>
    <property type="match status" value="1"/>
</dbReference>
<evidence type="ECO:0000256" key="5">
    <source>
        <dbReference type="ARBA" id="ARBA00023274"/>
    </source>
</evidence>
<dbReference type="PROSITE" id="PS50005">
    <property type="entry name" value="TPR"/>
    <property type="match status" value="1"/>
</dbReference>
<evidence type="ECO:0000313" key="10">
    <source>
        <dbReference type="Proteomes" id="UP000217790"/>
    </source>
</evidence>
<dbReference type="GO" id="GO:0030544">
    <property type="term" value="F:Hsp70 protein binding"/>
    <property type="evidence" value="ECO:0007669"/>
    <property type="project" value="TreeGrafter"/>
</dbReference>
<keyword evidence="2" id="KW-0677">Repeat</keyword>
<dbReference type="InterPro" id="IPR011990">
    <property type="entry name" value="TPR-like_helical_dom_sf"/>
</dbReference>
<dbReference type="OMA" id="FKMSVQH"/>
<keyword evidence="3 7" id="KW-0802">TPR repeat</keyword>
<keyword evidence="4 9" id="KW-0689">Ribosomal protein</keyword>
<dbReference type="AlphaFoldDB" id="A0A2H3EU81"/>
<name>A0A2H3EU81_ARMGA</name>
<dbReference type="GO" id="GO:1990904">
    <property type="term" value="C:ribonucleoprotein complex"/>
    <property type="evidence" value="ECO:0007669"/>
    <property type="project" value="UniProtKB-KW"/>
</dbReference>
<dbReference type="GO" id="GO:0005829">
    <property type="term" value="C:cytosol"/>
    <property type="evidence" value="ECO:0007669"/>
    <property type="project" value="TreeGrafter"/>
</dbReference>
<dbReference type="InterPro" id="IPR044059">
    <property type="entry name" value="Csn1/TTC4_wheel"/>
</dbReference>
<protein>
    <submittedName>
        <fullName evidence="9">40S ribosomal protein S7</fullName>
    </submittedName>
</protein>
<evidence type="ECO:0000256" key="2">
    <source>
        <dbReference type="ARBA" id="ARBA00022737"/>
    </source>
</evidence>
<accession>A0A2H3EU81</accession>
<evidence type="ECO:0000256" key="6">
    <source>
        <dbReference type="ARBA" id="ARBA00023602"/>
    </source>
</evidence>
<evidence type="ECO:0000259" key="8">
    <source>
        <dbReference type="Pfam" id="PF18972"/>
    </source>
</evidence>
<dbReference type="PANTHER" id="PTHR46035:SF1">
    <property type="entry name" value="TETRATRICOPEPTIDE REPEAT PROTEIN 4"/>
    <property type="match status" value="1"/>
</dbReference>
<dbReference type="InterPro" id="IPR000554">
    <property type="entry name" value="Ribosomal_eS7"/>
</dbReference>
<sequence length="547" mass="62138">MTQITETVGPQPLHRNVEEKLADLDSVPLFMKSLPQDTDDVAIAALQELAYEGTPDEQAQNFKEQGNEYFKGKRYREALGFYSQGVDAKPTDAVLQEALLCNRAACNLELQNYGSVLKDCSKALTLNLKSSKAYYRSAMALVSLQRVDEAIDCCTRCLEYDVDNKGVRGVLERATKIKVEKERKEKERQERLRKEQEAQRKINSAFKERNILVVPKPDGSQNPYAPHFDPEDRTGRALIIPVFFLYPQYATSDVVPEFVEDTPFAEHLKVMFPPKTAPPEWDTKGEYVDGQIVIYAMTRRKRLLRVGKKMTLKDVCTAAKAKEGEPIDGLELKDGCLTFVLLPKGDVEKRWMSVTTKILRTANAPSAPPDETETSVAQALLDLENNVPELKAELRPLQISAAREVDVRGGKKAIVIFVPVPQLKAFHKVQQRLTRELEKKFSDRHVVFVAQRRMLRKPTRTSRVKQKRPRSRTLTNVHERILEDLVFPTEIVGKRTRVAVDGSKLLKVFLDSKDANVLEYKLDSFSSVYRRLTGKDVVFEFPVVAQE</sequence>
<dbReference type="GO" id="GO:0005634">
    <property type="term" value="C:nucleus"/>
    <property type="evidence" value="ECO:0007669"/>
    <property type="project" value="TreeGrafter"/>
</dbReference>
<dbReference type="GO" id="GO:0006457">
    <property type="term" value="P:protein folding"/>
    <property type="evidence" value="ECO:0007669"/>
    <property type="project" value="TreeGrafter"/>
</dbReference>
<dbReference type="STRING" id="47427.A0A2H3EU81"/>
<dbReference type="GO" id="GO:0005840">
    <property type="term" value="C:ribosome"/>
    <property type="evidence" value="ECO:0007669"/>
    <property type="project" value="UniProtKB-KW"/>
</dbReference>
<dbReference type="Proteomes" id="UP000217790">
    <property type="component" value="Unassembled WGS sequence"/>
</dbReference>
<evidence type="ECO:0000256" key="4">
    <source>
        <dbReference type="ARBA" id="ARBA00022980"/>
    </source>
</evidence>
<dbReference type="GO" id="GO:0051879">
    <property type="term" value="F:Hsp90 protein binding"/>
    <property type="evidence" value="ECO:0007669"/>
    <property type="project" value="InterPro"/>
</dbReference>
<dbReference type="OrthoDB" id="1724687at2759"/>
<dbReference type="SMART" id="SM00028">
    <property type="entry name" value="TPR"/>
    <property type="match status" value="3"/>
</dbReference>
<dbReference type="InterPro" id="IPR047861">
    <property type="entry name" value="Ribosomal_eS7_CS"/>
</dbReference>
<feature type="domain" description="Cns1/TTC4 wheel" evidence="8">
    <location>
        <begin position="235"/>
        <end position="352"/>
    </location>
</feature>
<dbReference type="EMBL" id="KZ293645">
    <property type="protein sequence ID" value="PBL02187.1"/>
    <property type="molecule type" value="Genomic_DNA"/>
</dbReference>
<keyword evidence="5" id="KW-0687">Ribonucleoprotein</keyword>